<gene>
    <name evidence="2" type="ORF">A2Y67_01470</name>
</gene>
<dbReference type="EMBL" id="MHIA01000008">
    <property type="protein sequence ID" value="OGY42714.1"/>
    <property type="molecule type" value="Genomic_DNA"/>
</dbReference>
<accession>A0A1G1XRZ3</accession>
<organism evidence="2 3">
    <name type="scientific">Candidatus Buchananbacteria bacterium RBG_13_39_9</name>
    <dbReference type="NCBI Taxonomy" id="1797531"/>
    <lineage>
        <taxon>Bacteria</taxon>
        <taxon>Candidatus Buchananiibacteriota</taxon>
    </lineage>
</organism>
<proteinExistence type="predicted"/>
<feature type="transmembrane region" description="Helical" evidence="1">
    <location>
        <begin position="29"/>
        <end position="47"/>
    </location>
</feature>
<evidence type="ECO:0000313" key="2">
    <source>
        <dbReference type="EMBL" id="OGY42714.1"/>
    </source>
</evidence>
<sequence>MPFIFFPGMTDTPKEEKENAKRNLKVSRVILLIVLLSLAFPIFHHVLAPNLDEGKVADGVVISAPKSLGGVINIVPATADAPEFVEGVVAEAPIPLGGGICLVGVSVDDFHDGRDIRAALVSADRSLVIGQKVKVKIRLVSESYRPALDLLVIQDDAPK</sequence>
<keyword evidence="1" id="KW-1133">Transmembrane helix</keyword>
<dbReference type="Proteomes" id="UP000176260">
    <property type="component" value="Unassembled WGS sequence"/>
</dbReference>
<name>A0A1G1XRZ3_9BACT</name>
<keyword evidence="1" id="KW-0472">Membrane</keyword>
<evidence type="ECO:0000313" key="3">
    <source>
        <dbReference type="Proteomes" id="UP000176260"/>
    </source>
</evidence>
<reference evidence="2 3" key="1">
    <citation type="journal article" date="2016" name="Nat. Commun.">
        <title>Thousands of microbial genomes shed light on interconnected biogeochemical processes in an aquifer system.</title>
        <authorList>
            <person name="Anantharaman K."/>
            <person name="Brown C.T."/>
            <person name="Hug L.A."/>
            <person name="Sharon I."/>
            <person name="Castelle C.J."/>
            <person name="Probst A.J."/>
            <person name="Thomas B.C."/>
            <person name="Singh A."/>
            <person name="Wilkins M.J."/>
            <person name="Karaoz U."/>
            <person name="Brodie E.L."/>
            <person name="Williams K.H."/>
            <person name="Hubbard S.S."/>
            <person name="Banfield J.F."/>
        </authorList>
    </citation>
    <scope>NUCLEOTIDE SEQUENCE [LARGE SCALE GENOMIC DNA]</scope>
</reference>
<comment type="caution">
    <text evidence="2">The sequence shown here is derived from an EMBL/GenBank/DDBJ whole genome shotgun (WGS) entry which is preliminary data.</text>
</comment>
<evidence type="ECO:0000256" key="1">
    <source>
        <dbReference type="SAM" id="Phobius"/>
    </source>
</evidence>
<protein>
    <submittedName>
        <fullName evidence="2">Uncharacterized protein</fullName>
    </submittedName>
</protein>
<dbReference type="AlphaFoldDB" id="A0A1G1XRZ3"/>
<keyword evidence="1" id="KW-0812">Transmembrane</keyword>